<evidence type="ECO:0000313" key="11">
    <source>
        <dbReference type="Proteomes" id="UP001589692"/>
    </source>
</evidence>
<feature type="transmembrane region" description="Helical" evidence="8">
    <location>
        <begin position="364"/>
        <end position="384"/>
    </location>
</feature>
<feature type="transmembrane region" description="Helical" evidence="8">
    <location>
        <begin position="276"/>
        <end position="292"/>
    </location>
</feature>
<dbReference type="PIRSF" id="PIRSF004925">
    <property type="entry name" value="HcaT"/>
    <property type="match status" value="1"/>
</dbReference>
<keyword evidence="3" id="KW-1003">Cell membrane</keyword>
<name>A0ABV6APZ0_9HYPH</name>
<reference evidence="10 11" key="1">
    <citation type="submission" date="2024-09" db="EMBL/GenBank/DDBJ databases">
        <authorList>
            <person name="Sun Q."/>
            <person name="Mori K."/>
        </authorList>
    </citation>
    <scope>NUCLEOTIDE SEQUENCE [LARGE SCALE GENOMIC DNA]</scope>
    <source>
        <strain evidence="10 11">TBRC 4938</strain>
    </source>
</reference>
<comment type="subcellular location">
    <subcellularLocation>
        <location evidence="1">Cell inner membrane</location>
        <topology evidence="1">Multi-pass membrane protein</topology>
    </subcellularLocation>
</comment>
<dbReference type="InterPro" id="IPR036259">
    <property type="entry name" value="MFS_trans_sf"/>
</dbReference>
<keyword evidence="5 8" id="KW-0812">Transmembrane</keyword>
<keyword evidence="7 8" id="KW-0472">Membrane</keyword>
<evidence type="ECO:0000256" key="3">
    <source>
        <dbReference type="ARBA" id="ARBA00022475"/>
    </source>
</evidence>
<feature type="transmembrane region" description="Helical" evidence="8">
    <location>
        <begin position="249"/>
        <end position="269"/>
    </location>
</feature>
<feature type="transmembrane region" description="Helical" evidence="8">
    <location>
        <begin position="50"/>
        <end position="72"/>
    </location>
</feature>
<dbReference type="Gene3D" id="1.20.1250.20">
    <property type="entry name" value="MFS general substrate transporter like domains"/>
    <property type="match status" value="2"/>
</dbReference>
<keyword evidence="6 8" id="KW-1133">Transmembrane helix</keyword>
<accession>A0ABV6APZ0</accession>
<feature type="transmembrane region" description="Helical" evidence="8">
    <location>
        <begin position="210"/>
        <end position="229"/>
    </location>
</feature>
<evidence type="ECO:0000256" key="5">
    <source>
        <dbReference type="ARBA" id="ARBA00022692"/>
    </source>
</evidence>
<dbReference type="Proteomes" id="UP001589692">
    <property type="component" value="Unassembled WGS sequence"/>
</dbReference>
<keyword evidence="11" id="KW-1185">Reference proteome</keyword>
<dbReference type="NCBIfam" id="NF037955">
    <property type="entry name" value="mfs"/>
    <property type="match status" value="1"/>
</dbReference>
<dbReference type="InterPro" id="IPR024989">
    <property type="entry name" value="MFS_assoc_dom"/>
</dbReference>
<evidence type="ECO:0000259" key="9">
    <source>
        <dbReference type="Pfam" id="PF12832"/>
    </source>
</evidence>
<organism evidence="10 11">
    <name type="scientific">Rhizobium puerariae</name>
    <dbReference type="NCBI Taxonomy" id="1585791"/>
    <lineage>
        <taxon>Bacteria</taxon>
        <taxon>Pseudomonadati</taxon>
        <taxon>Pseudomonadota</taxon>
        <taxon>Alphaproteobacteria</taxon>
        <taxon>Hyphomicrobiales</taxon>
        <taxon>Rhizobiaceae</taxon>
        <taxon>Rhizobium/Agrobacterium group</taxon>
        <taxon>Rhizobium</taxon>
    </lineage>
</organism>
<dbReference type="InterPro" id="IPR026032">
    <property type="entry name" value="HcaT-like"/>
</dbReference>
<evidence type="ECO:0000256" key="8">
    <source>
        <dbReference type="SAM" id="Phobius"/>
    </source>
</evidence>
<feature type="transmembrane region" description="Helical" evidence="8">
    <location>
        <begin position="103"/>
        <end position="122"/>
    </location>
</feature>
<dbReference type="Pfam" id="PF12832">
    <property type="entry name" value="MFS_1_like"/>
    <property type="match status" value="1"/>
</dbReference>
<dbReference type="EMBL" id="JBHMAA010000036">
    <property type="protein sequence ID" value="MFB9952602.1"/>
    <property type="molecule type" value="Genomic_DNA"/>
</dbReference>
<dbReference type="PANTHER" id="PTHR23522">
    <property type="entry name" value="BLL5896 PROTEIN"/>
    <property type="match status" value="1"/>
</dbReference>
<dbReference type="PANTHER" id="PTHR23522:SF10">
    <property type="entry name" value="3-PHENYLPROPIONIC ACID TRANSPORTER-RELATED"/>
    <property type="match status" value="1"/>
</dbReference>
<feature type="transmembrane region" description="Helical" evidence="8">
    <location>
        <begin position="170"/>
        <end position="189"/>
    </location>
</feature>
<protein>
    <submittedName>
        <fullName evidence="10">MFS transporter</fullName>
    </submittedName>
</protein>
<proteinExistence type="predicted"/>
<feature type="transmembrane region" description="Helical" evidence="8">
    <location>
        <begin position="79"/>
        <end position="97"/>
    </location>
</feature>
<feature type="domain" description="Major facilitator superfamily associated" evidence="9">
    <location>
        <begin position="28"/>
        <end position="364"/>
    </location>
</feature>
<feature type="transmembrane region" description="Helical" evidence="8">
    <location>
        <begin position="20"/>
        <end position="44"/>
    </location>
</feature>
<dbReference type="SUPFAM" id="SSF103473">
    <property type="entry name" value="MFS general substrate transporter"/>
    <property type="match status" value="1"/>
</dbReference>
<evidence type="ECO:0000313" key="10">
    <source>
        <dbReference type="EMBL" id="MFB9952602.1"/>
    </source>
</evidence>
<evidence type="ECO:0000256" key="1">
    <source>
        <dbReference type="ARBA" id="ARBA00004429"/>
    </source>
</evidence>
<evidence type="ECO:0000256" key="4">
    <source>
        <dbReference type="ARBA" id="ARBA00022519"/>
    </source>
</evidence>
<keyword evidence="2" id="KW-0813">Transport</keyword>
<sequence length="403" mass="43414">MIPANKTPGASPFFQLRCALAYGAPLGVNGVILPYLPVWLAGLAFTEYEIGIVLAMQLLLRVLAAPVAGFFADRLNERTLILAWSGAFSLLTALAMVLTRDFWSVLLVIGIQSAVFAPYAPIVESIAVTGVRRWGFPYGSMRVWGSIGFVAVTLVAGELLGIWGFHVVPLTMAAGFLLTVAAAFAAPRLGRAAVRPGTEKTLQPSSLKRLDLHVLMIGASVAQSSHGMLYAFGTIQWQQIGLSSGSTGILWSAAVVSEILVFFATGWLASRIAPWTLMRIGCAVSVLRWALFPMPLGFWGYVVLQAMHAFSFAFVHIGLQHRLVESVREDQESSMQGAYVFYNGLFLALSTLLSGVLYRQFGLMSYLAMSVLALTGLAIIALAARLQLQPQRPASGGWTSEPS</sequence>
<dbReference type="RefSeq" id="WP_377265404.1">
    <property type="nucleotide sequence ID" value="NZ_JBHMAA010000036.1"/>
</dbReference>
<evidence type="ECO:0000256" key="7">
    <source>
        <dbReference type="ARBA" id="ARBA00023136"/>
    </source>
</evidence>
<feature type="transmembrane region" description="Helical" evidence="8">
    <location>
        <begin position="340"/>
        <end position="358"/>
    </location>
</feature>
<evidence type="ECO:0000256" key="2">
    <source>
        <dbReference type="ARBA" id="ARBA00022448"/>
    </source>
</evidence>
<keyword evidence="4" id="KW-0997">Cell inner membrane</keyword>
<gene>
    <name evidence="10" type="ORF">ACFFP0_27470</name>
</gene>
<feature type="transmembrane region" description="Helical" evidence="8">
    <location>
        <begin position="298"/>
        <end position="319"/>
    </location>
</feature>
<evidence type="ECO:0000256" key="6">
    <source>
        <dbReference type="ARBA" id="ARBA00022989"/>
    </source>
</evidence>
<feature type="transmembrane region" description="Helical" evidence="8">
    <location>
        <begin position="143"/>
        <end position="164"/>
    </location>
</feature>
<comment type="caution">
    <text evidence="10">The sequence shown here is derived from an EMBL/GenBank/DDBJ whole genome shotgun (WGS) entry which is preliminary data.</text>
</comment>